<dbReference type="PROSITE" id="PS51918">
    <property type="entry name" value="RADICAL_SAM"/>
    <property type="match status" value="1"/>
</dbReference>
<evidence type="ECO:0000256" key="2">
    <source>
        <dbReference type="ARBA" id="ARBA00012126"/>
    </source>
</evidence>
<evidence type="ECO:0000313" key="14">
    <source>
        <dbReference type="Proteomes" id="UP000619545"/>
    </source>
</evidence>
<keyword evidence="5 11" id="KW-0479">Metal-binding</keyword>
<dbReference type="InterPro" id="IPR019939">
    <property type="entry name" value="CofG_family"/>
</dbReference>
<evidence type="ECO:0000256" key="10">
    <source>
        <dbReference type="ARBA" id="ARBA00048974"/>
    </source>
</evidence>
<evidence type="ECO:0000256" key="1">
    <source>
        <dbReference type="ARBA" id="ARBA00004712"/>
    </source>
</evidence>
<comment type="cofactor">
    <cofactor evidence="9">
        <name>[2Fe-2S] cluster</name>
        <dbReference type="ChEBI" id="CHEBI:190135"/>
    </cofactor>
</comment>
<dbReference type="GO" id="GO:0044272">
    <property type="term" value="P:sulfur compound biosynthetic process"/>
    <property type="evidence" value="ECO:0007669"/>
    <property type="project" value="UniProtKB-ARBA"/>
</dbReference>
<dbReference type="SMART" id="SM00876">
    <property type="entry name" value="BATS"/>
    <property type="match status" value="1"/>
</dbReference>
<dbReference type="Gene3D" id="3.20.20.70">
    <property type="entry name" value="Aldolase class I"/>
    <property type="match status" value="1"/>
</dbReference>
<evidence type="ECO:0000256" key="4">
    <source>
        <dbReference type="ARBA" id="ARBA00022691"/>
    </source>
</evidence>
<evidence type="ECO:0000256" key="3">
    <source>
        <dbReference type="ARBA" id="ARBA00022485"/>
    </source>
</evidence>
<dbReference type="Proteomes" id="UP000619545">
    <property type="component" value="Unassembled WGS sequence"/>
</dbReference>
<dbReference type="SFLD" id="SFLDF00294">
    <property type="entry name" value="7_8-didemethyl-8-hydroxy-5-dea"/>
    <property type="match status" value="1"/>
</dbReference>
<dbReference type="InterPro" id="IPR058240">
    <property type="entry name" value="rSAM_sf"/>
</dbReference>
<dbReference type="NCBIfam" id="TIGR03550">
    <property type="entry name" value="F420_cofG"/>
    <property type="match status" value="1"/>
</dbReference>
<evidence type="ECO:0000256" key="11">
    <source>
        <dbReference type="HAMAP-Rule" id="MF_01611"/>
    </source>
</evidence>
<protein>
    <recommendedName>
        <fullName evidence="2 11">7,8-didemethyl-8-hydroxy-5-deazariboflavin synthase</fullName>
        <ecNumber evidence="2 11">4.3.1.32</ecNumber>
    </recommendedName>
    <alternativeName>
        <fullName evidence="11">FO synthase subunit 1</fullName>
    </alternativeName>
</protein>
<dbReference type="AlphaFoldDB" id="A0A832WNP5"/>
<evidence type="ECO:0000256" key="5">
    <source>
        <dbReference type="ARBA" id="ARBA00022723"/>
    </source>
</evidence>
<sequence>MDRANRLTREKFGTVVSYSKNVFVPLTRLCRNRCAYCTFRREPEEVRSPYLSPEEVFEIVEKGKEAGCKEVLFTFGERPEERYDEALEWLEEHGYSSTVEYLVDLCRRCVEEYDMLPHSNPGVITKREMRKLRRWNASMGLMMEILSERLCEESGPHEHSPGKRPEERLKVLKYAGELKVPFTTGILIGIGETWEERVKTLEEIQRMHERYGHVQEVIVQNFRTKPGIPMEDHPEPTPADLLRTVATARLILPDVPVQVPPNLNRETGQLALLAGANDWGGVSPVTKDYVNPEAPWPEIEELKRLTEDVGFRLRERLPIYPEYVRRGWYHANISEVVERLSDDEGFAR</sequence>
<dbReference type="SMART" id="SM00729">
    <property type="entry name" value="Elp3"/>
    <property type="match status" value="1"/>
</dbReference>
<comment type="function">
    <text evidence="11">Catalyzes the radical-mediated synthesis of 7,8-didemethyl-8-hydroxy-5-deazariboflavin (FO) from 5-amino-5-(4-hydroxybenzyl)-6-(D-ribitylimino)-5,6-dihydrouracil.</text>
</comment>
<feature type="binding site" evidence="11">
    <location>
        <position position="37"/>
    </location>
    <ligand>
        <name>[4Fe-4S] cluster</name>
        <dbReference type="ChEBI" id="CHEBI:49883"/>
        <note>4Fe-4S-S-AdoMet</note>
    </ligand>
</feature>
<feature type="binding site" evidence="11">
    <location>
        <position position="30"/>
    </location>
    <ligand>
        <name>[4Fe-4S] cluster</name>
        <dbReference type="ChEBI" id="CHEBI:49883"/>
        <note>4Fe-4S-S-AdoMet</note>
    </ligand>
</feature>
<dbReference type="HAMAP" id="MF_01611">
    <property type="entry name" value="FO_synth_sub1"/>
    <property type="match status" value="1"/>
</dbReference>
<dbReference type="PANTHER" id="PTHR43076">
    <property type="entry name" value="FO SYNTHASE (COFH)"/>
    <property type="match status" value="1"/>
</dbReference>
<comment type="subunit">
    <text evidence="11">The FO synthase complex consists of two subunits, CofG and CofH.</text>
</comment>
<evidence type="ECO:0000256" key="8">
    <source>
        <dbReference type="ARBA" id="ARBA00023239"/>
    </source>
</evidence>
<dbReference type="UniPathway" id="UPA00072"/>
<dbReference type="SFLD" id="SFLDG01060">
    <property type="entry name" value="BATS_domain_containing"/>
    <property type="match status" value="1"/>
</dbReference>
<dbReference type="CDD" id="cd01335">
    <property type="entry name" value="Radical_SAM"/>
    <property type="match status" value="1"/>
</dbReference>
<keyword evidence="6 11" id="KW-0408">Iron</keyword>
<evidence type="ECO:0000256" key="6">
    <source>
        <dbReference type="ARBA" id="ARBA00023004"/>
    </source>
</evidence>
<dbReference type="GO" id="GO:0044689">
    <property type="term" value="F:7,8-didemethyl-8-hydroxy-5-deazariboflavin synthase activity"/>
    <property type="evidence" value="ECO:0007669"/>
    <property type="project" value="UniProtKB-EC"/>
</dbReference>
<dbReference type="InterPro" id="IPR013785">
    <property type="entry name" value="Aldolase_TIM"/>
</dbReference>
<organism evidence="13 14">
    <name type="scientific">Methanopyrus kandleri</name>
    <dbReference type="NCBI Taxonomy" id="2320"/>
    <lineage>
        <taxon>Archaea</taxon>
        <taxon>Methanobacteriati</taxon>
        <taxon>Methanobacteriota</taxon>
        <taxon>Methanomada group</taxon>
        <taxon>Methanopyri</taxon>
        <taxon>Methanopyrales</taxon>
        <taxon>Methanopyraceae</taxon>
        <taxon>Methanopyrus</taxon>
    </lineage>
</organism>
<dbReference type="EC" id="4.3.1.32" evidence="2 11"/>
<accession>A0A832WNP5</accession>
<comment type="caution">
    <text evidence="13">The sequence shown here is derived from an EMBL/GenBank/DDBJ whole genome shotgun (WGS) entry which is preliminary data.</text>
</comment>
<dbReference type="InterPro" id="IPR010722">
    <property type="entry name" value="BATS_dom"/>
</dbReference>
<dbReference type="InterPro" id="IPR007197">
    <property type="entry name" value="rSAM"/>
</dbReference>
<keyword evidence="7 11" id="KW-0411">Iron-sulfur</keyword>
<keyword evidence="8 11" id="KW-0456">Lyase</keyword>
<keyword evidence="4 11" id="KW-0949">S-adenosyl-L-methionine</keyword>
<proteinExistence type="inferred from homology"/>
<dbReference type="GO" id="GO:0016765">
    <property type="term" value="F:transferase activity, transferring alkyl or aryl (other than methyl) groups"/>
    <property type="evidence" value="ECO:0007669"/>
    <property type="project" value="InterPro"/>
</dbReference>
<comment type="catalytic activity">
    <reaction evidence="10 11">
        <text>5-amino-5-(4-hydroxybenzyl)-6-(D-ribitylimino)-5,6-dihydrouracil + S-adenosyl-L-methionine = 7,8-didemethyl-8-hydroxy-5-deazariboflavin + 5'-deoxyadenosine + L-methionine + NH4(+) + H(+)</text>
        <dbReference type="Rhea" id="RHEA:55204"/>
        <dbReference type="ChEBI" id="CHEBI:15378"/>
        <dbReference type="ChEBI" id="CHEBI:17319"/>
        <dbReference type="ChEBI" id="CHEBI:28938"/>
        <dbReference type="ChEBI" id="CHEBI:57844"/>
        <dbReference type="ChEBI" id="CHEBI:59789"/>
        <dbReference type="ChEBI" id="CHEBI:59904"/>
        <dbReference type="ChEBI" id="CHEBI:85936"/>
        <dbReference type="EC" id="4.3.1.32"/>
    </reaction>
</comment>
<dbReference type="Pfam" id="PF04055">
    <property type="entry name" value="Radical_SAM"/>
    <property type="match status" value="1"/>
</dbReference>
<comment type="similarity">
    <text evidence="11">Belongs to the radical SAM superfamily. CofG family.</text>
</comment>
<dbReference type="SFLD" id="SFLDS00029">
    <property type="entry name" value="Radical_SAM"/>
    <property type="match status" value="2"/>
</dbReference>
<dbReference type="GO" id="GO:0051539">
    <property type="term" value="F:4 iron, 4 sulfur cluster binding"/>
    <property type="evidence" value="ECO:0007669"/>
    <property type="project" value="UniProtKB-KW"/>
</dbReference>
<comment type="cofactor">
    <cofactor evidence="11">
        <name>[4Fe-4S] cluster</name>
        <dbReference type="ChEBI" id="CHEBI:49883"/>
    </cofactor>
    <text evidence="11">Binds 1 [4Fe-4S] cluster. The cluster is coordinated with 3 cysteines and an exchangeable S-adenosyl-L-methionine.</text>
</comment>
<evidence type="ECO:0000256" key="9">
    <source>
        <dbReference type="ARBA" id="ARBA00034078"/>
    </source>
</evidence>
<dbReference type="EMBL" id="DUJS01000002">
    <property type="protein sequence ID" value="HII69874.1"/>
    <property type="molecule type" value="Genomic_DNA"/>
</dbReference>
<feature type="binding site" evidence="11">
    <location>
        <position position="34"/>
    </location>
    <ligand>
        <name>[4Fe-4S] cluster</name>
        <dbReference type="ChEBI" id="CHEBI:49883"/>
        <note>4Fe-4S-S-AdoMet</note>
    </ligand>
</feature>
<feature type="domain" description="Radical SAM core" evidence="12">
    <location>
        <begin position="16"/>
        <end position="262"/>
    </location>
</feature>
<dbReference type="PANTHER" id="PTHR43076:SF15">
    <property type="entry name" value="7,8-DIDEMETHYL-8-HYDROXY-5-DEAZARIBOFLAVIN SYNTHASE"/>
    <property type="match status" value="1"/>
</dbReference>
<keyword evidence="3 11" id="KW-0004">4Fe-4S</keyword>
<dbReference type="SUPFAM" id="SSF102114">
    <property type="entry name" value="Radical SAM enzymes"/>
    <property type="match status" value="1"/>
</dbReference>
<name>A0A832WNP5_9EURY</name>
<dbReference type="GO" id="GO:0005506">
    <property type="term" value="F:iron ion binding"/>
    <property type="evidence" value="ECO:0007669"/>
    <property type="project" value="UniProtKB-UniRule"/>
</dbReference>
<evidence type="ECO:0000256" key="7">
    <source>
        <dbReference type="ARBA" id="ARBA00023014"/>
    </source>
</evidence>
<dbReference type="SFLD" id="SFLDG01064">
    <property type="entry name" value="F420__menaquinone_cofactor_bio"/>
    <property type="match status" value="1"/>
</dbReference>
<comment type="pathway">
    <text evidence="1 11">Cofactor biosynthesis; coenzyme F0 biosynthesis.</text>
</comment>
<reference evidence="13" key="1">
    <citation type="journal article" date="2020" name="bioRxiv">
        <title>A rank-normalized archaeal taxonomy based on genome phylogeny resolves widespread incomplete and uneven classifications.</title>
        <authorList>
            <person name="Rinke C."/>
            <person name="Chuvochina M."/>
            <person name="Mussig A.J."/>
            <person name="Chaumeil P.-A."/>
            <person name="Waite D.W."/>
            <person name="Whitman W.B."/>
            <person name="Parks D.H."/>
            <person name="Hugenholtz P."/>
        </authorList>
    </citation>
    <scope>NUCLEOTIDE SEQUENCE</scope>
    <source>
        <strain evidence="13">UBA8853</strain>
    </source>
</reference>
<dbReference type="GO" id="GO:0042364">
    <property type="term" value="P:water-soluble vitamin biosynthetic process"/>
    <property type="evidence" value="ECO:0007669"/>
    <property type="project" value="UniProtKB-ARBA"/>
</dbReference>
<gene>
    <name evidence="11 13" type="primary">cofG</name>
    <name evidence="13" type="ORF">HA336_01410</name>
</gene>
<dbReference type="SFLD" id="SFLDG01388">
    <property type="entry name" value="7_8-didemethyl-8-hydroxy-5-dea"/>
    <property type="match status" value="1"/>
</dbReference>
<evidence type="ECO:0000259" key="12">
    <source>
        <dbReference type="PROSITE" id="PS51918"/>
    </source>
</evidence>
<dbReference type="NCBIfam" id="NF004884">
    <property type="entry name" value="PRK06245.1"/>
    <property type="match status" value="1"/>
</dbReference>
<dbReference type="InterPro" id="IPR006638">
    <property type="entry name" value="Elp3/MiaA/NifB-like_rSAM"/>
</dbReference>
<evidence type="ECO:0000313" key="13">
    <source>
        <dbReference type="EMBL" id="HII69874.1"/>
    </source>
</evidence>
<dbReference type="InterPro" id="IPR034405">
    <property type="entry name" value="F420"/>
</dbReference>